<reference evidence="3" key="1">
    <citation type="journal article" date="2019" name="Int. J. Syst. Evol. Microbiol.">
        <title>The Global Catalogue of Microorganisms (GCM) 10K type strain sequencing project: providing services to taxonomists for standard genome sequencing and annotation.</title>
        <authorList>
            <consortium name="The Broad Institute Genomics Platform"/>
            <consortium name="The Broad Institute Genome Sequencing Center for Infectious Disease"/>
            <person name="Wu L."/>
            <person name="Ma J."/>
        </authorList>
    </citation>
    <scope>NUCLEOTIDE SEQUENCE [LARGE SCALE GENOMIC DNA]</scope>
    <source>
        <strain evidence="3">CCM 7491</strain>
    </source>
</reference>
<feature type="domain" description="Phage head morphogenesis" evidence="1">
    <location>
        <begin position="63"/>
        <end position="181"/>
    </location>
</feature>
<dbReference type="EMBL" id="JBHRVU010000004">
    <property type="protein sequence ID" value="MFC3442558.1"/>
    <property type="molecule type" value="Genomic_DNA"/>
</dbReference>
<sequence length="412" mass="46212">MPAQASAMSGVLRRPFTEQVAFFRGKLGNLVPTQFWDDLEREQHDTGFMVAGAQKADLLNDLAVAVDRTIAEGKSLDAFRKDFNAIVARHGWHGWTGEGSVGGEAWRTRTIYRTNASTSYSAGRYAQLVAGNFELWVYRHGGSKDPRHEHLHVFDGLCLPPDHPFWQIFFPPSDWGCSCYVVGARSARAAKRLGGDPDKKLPDGWDRINPKTGAPFGAGRNWDYAPGASVAPIVKASAEKIRNWDYRIGKGFMEGVPEAMRDALAESYRSLPSVADDARRAAQRIWDGRPKPEPGRTLGLVKSVQAAAVREALDVDASLFDFSLSPDEIQHVKNRHGVEADEWQRDVTPDDFARLPQIIQHGSKMRMVGRSASRRLPVFEIVLKIGGEIYVTRWEYWAKRRTFTLLSFFVRK</sequence>
<proteinExistence type="predicted"/>
<keyword evidence="3" id="KW-1185">Reference proteome</keyword>
<gene>
    <name evidence="2" type="ORF">ACFOKF_15390</name>
</gene>
<dbReference type="Pfam" id="PF04233">
    <property type="entry name" value="Phage_Mu_F"/>
    <property type="match status" value="1"/>
</dbReference>
<dbReference type="Proteomes" id="UP001595681">
    <property type="component" value="Unassembled WGS sequence"/>
</dbReference>
<evidence type="ECO:0000259" key="1">
    <source>
        <dbReference type="Pfam" id="PF04233"/>
    </source>
</evidence>
<organism evidence="2 3">
    <name type="scientific">Sphingobium rhizovicinum</name>
    <dbReference type="NCBI Taxonomy" id="432308"/>
    <lineage>
        <taxon>Bacteria</taxon>
        <taxon>Pseudomonadati</taxon>
        <taxon>Pseudomonadota</taxon>
        <taxon>Alphaproteobacteria</taxon>
        <taxon>Sphingomonadales</taxon>
        <taxon>Sphingomonadaceae</taxon>
        <taxon>Sphingobium</taxon>
    </lineage>
</organism>
<accession>A0ABV7NIK6</accession>
<dbReference type="InterPro" id="IPR006528">
    <property type="entry name" value="Phage_head_morphogenesis_dom"/>
</dbReference>
<evidence type="ECO:0000313" key="3">
    <source>
        <dbReference type="Proteomes" id="UP001595681"/>
    </source>
</evidence>
<protein>
    <submittedName>
        <fullName evidence="2">Phage minor head protein</fullName>
    </submittedName>
</protein>
<comment type="caution">
    <text evidence="2">The sequence shown here is derived from an EMBL/GenBank/DDBJ whole genome shotgun (WGS) entry which is preliminary data.</text>
</comment>
<dbReference type="RefSeq" id="WP_380796739.1">
    <property type="nucleotide sequence ID" value="NZ_JBHRVU010000004.1"/>
</dbReference>
<name>A0ABV7NIK6_9SPHN</name>
<evidence type="ECO:0000313" key="2">
    <source>
        <dbReference type="EMBL" id="MFC3442558.1"/>
    </source>
</evidence>